<dbReference type="Gene3D" id="3.30.450.40">
    <property type="match status" value="1"/>
</dbReference>
<evidence type="ECO:0000256" key="3">
    <source>
        <dbReference type="ARBA" id="ARBA00023163"/>
    </source>
</evidence>
<evidence type="ECO:0008006" key="8">
    <source>
        <dbReference type="Google" id="ProtNLM"/>
    </source>
</evidence>
<feature type="domain" description="HTH iclR-type" evidence="4">
    <location>
        <begin position="5"/>
        <end position="68"/>
    </location>
</feature>
<dbReference type="Proteomes" id="UP000283709">
    <property type="component" value="Unassembled WGS sequence"/>
</dbReference>
<protein>
    <recommendedName>
        <fullName evidence="8">IclR family transcriptional regulator</fullName>
    </recommendedName>
</protein>
<dbReference type="SMART" id="SM00346">
    <property type="entry name" value="HTH_ICLR"/>
    <property type="match status" value="1"/>
</dbReference>
<dbReference type="Pfam" id="PF01614">
    <property type="entry name" value="IclR_C"/>
    <property type="match status" value="1"/>
</dbReference>
<dbReference type="EMBL" id="MCAS01000003">
    <property type="protein sequence ID" value="RKF49890.1"/>
    <property type="molecule type" value="Genomic_DNA"/>
</dbReference>
<dbReference type="PANTHER" id="PTHR30136:SF39">
    <property type="entry name" value="TRANSCRIPTIONAL REGULATORY PROTEIN"/>
    <property type="match status" value="1"/>
</dbReference>
<reference evidence="6 7" key="1">
    <citation type="submission" date="2016-07" db="EMBL/GenBank/DDBJ databases">
        <title>Genome analysis of Burkholderia fungorum ES3-20.</title>
        <authorList>
            <person name="Xu D."/>
            <person name="Yao R."/>
            <person name="Zheng S."/>
        </authorList>
    </citation>
    <scope>NUCLEOTIDE SEQUENCE [LARGE SCALE GENOMIC DNA]</scope>
    <source>
        <strain evidence="6 7">ES3-20</strain>
    </source>
</reference>
<dbReference type="InterPro" id="IPR036388">
    <property type="entry name" value="WH-like_DNA-bd_sf"/>
</dbReference>
<dbReference type="PROSITE" id="PS51078">
    <property type="entry name" value="ICLR_ED"/>
    <property type="match status" value="1"/>
</dbReference>
<evidence type="ECO:0000313" key="7">
    <source>
        <dbReference type="Proteomes" id="UP000283709"/>
    </source>
</evidence>
<name>A0A420GXC8_9BURK</name>
<dbReference type="SUPFAM" id="SSF55781">
    <property type="entry name" value="GAF domain-like"/>
    <property type="match status" value="1"/>
</dbReference>
<dbReference type="Pfam" id="PF09339">
    <property type="entry name" value="HTH_IclR"/>
    <property type="match status" value="1"/>
</dbReference>
<evidence type="ECO:0000259" key="4">
    <source>
        <dbReference type="PROSITE" id="PS51077"/>
    </source>
</evidence>
<keyword evidence="1" id="KW-0805">Transcription regulation</keyword>
<dbReference type="PROSITE" id="PS51077">
    <property type="entry name" value="HTH_ICLR"/>
    <property type="match status" value="1"/>
</dbReference>
<evidence type="ECO:0000256" key="1">
    <source>
        <dbReference type="ARBA" id="ARBA00023015"/>
    </source>
</evidence>
<dbReference type="GO" id="GO:0003700">
    <property type="term" value="F:DNA-binding transcription factor activity"/>
    <property type="evidence" value="ECO:0007669"/>
    <property type="project" value="TreeGrafter"/>
</dbReference>
<dbReference type="InterPro" id="IPR014757">
    <property type="entry name" value="Tscrpt_reg_IclR_C"/>
</dbReference>
<keyword evidence="3" id="KW-0804">Transcription</keyword>
<comment type="caution">
    <text evidence="6">The sequence shown here is derived from an EMBL/GenBank/DDBJ whole genome shotgun (WGS) entry which is preliminary data.</text>
</comment>
<evidence type="ECO:0000256" key="2">
    <source>
        <dbReference type="ARBA" id="ARBA00023125"/>
    </source>
</evidence>
<dbReference type="AlphaFoldDB" id="A0A420GXC8"/>
<keyword evidence="2" id="KW-0238">DNA-binding</keyword>
<dbReference type="InterPro" id="IPR036390">
    <property type="entry name" value="WH_DNA-bd_sf"/>
</dbReference>
<dbReference type="InterPro" id="IPR029016">
    <property type="entry name" value="GAF-like_dom_sf"/>
</dbReference>
<sequence length="258" mass="27525">MVATSRSVERALHLVRLLAASGRRGLALTDLARLTDMPHSTVHRLLQRLISERLAQQLESSKRYALGSLAFELGIAAAAQFDIWQPARALLRTFVDEVGDTAYLVVRSGMEAVCIERVEGPSPVRVLTLEAGSRHPLGLGAGGLAILAALPDDEREDTISSIAPDILVQGKLTEAGLYASIADCQRNGYAHVRNRVTLGTSAVGVHIRDALGNPIAAISVAAIDSRMSRQRIATLATQLQGTAKQIQHTLKNASTSLG</sequence>
<accession>A0A420GXC8</accession>
<organism evidence="6 7">
    <name type="scientific">Paraburkholderia fungorum</name>
    <dbReference type="NCBI Taxonomy" id="134537"/>
    <lineage>
        <taxon>Bacteria</taxon>
        <taxon>Pseudomonadati</taxon>
        <taxon>Pseudomonadota</taxon>
        <taxon>Betaproteobacteria</taxon>
        <taxon>Burkholderiales</taxon>
        <taxon>Burkholderiaceae</taxon>
        <taxon>Paraburkholderia</taxon>
    </lineage>
</organism>
<proteinExistence type="predicted"/>
<dbReference type="InterPro" id="IPR005471">
    <property type="entry name" value="Tscrpt_reg_IclR_N"/>
</dbReference>
<dbReference type="SUPFAM" id="SSF46785">
    <property type="entry name" value="Winged helix' DNA-binding domain"/>
    <property type="match status" value="1"/>
</dbReference>
<dbReference type="GO" id="GO:0045892">
    <property type="term" value="P:negative regulation of DNA-templated transcription"/>
    <property type="evidence" value="ECO:0007669"/>
    <property type="project" value="TreeGrafter"/>
</dbReference>
<evidence type="ECO:0000313" key="6">
    <source>
        <dbReference type="EMBL" id="RKF49890.1"/>
    </source>
</evidence>
<dbReference type="PANTHER" id="PTHR30136">
    <property type="entry name" value="HELIX-TURN-HELIX TRANSCRIPTIONAL REGULATOR, ICLR FAMILY"/>
    <property type="match status" value="1"/>
</dbReference>
<feature type="domain" description="IclR-ED" evidence="5">
    <location>
        <begin position="69"/>
        <end position="252"/>
    </location>
</feature>
<dbReference type="GO" id="GO:0003677">
    <property type="term" value="F:DNA binding"/>
    <property type="evidence" value="ECO:0007669"/>
    <property type="project" value="UniProtKB-KW"/>
</dbReference>
<dbReference type="Gene3D" id="1.10.10.10">
    <property type="entry name" value="Winged helix-like DNA-binding domain superfamily/Winged helix DNA-binding domain"/>
    <property type="match status" value="1"/>
</dbReference>
<dbReference type="InterPro" id="IPR050707">
    <property type="entry name" value="HTH_MetabolicPath_Reg"/>
</dbReference>
<evidence type="ECO:0000259" key="5">
    <source>
        <dbReference type="PROSITE" id="PS51078"/>
    </source>
</evidence>
<gene>
    <name evidence="6" type="ORF">BCY88_17095</name>
</gene>